<dbReference type="AlphaFoldDB" id="F9W689"/>
<keyword evidence="2" id="KW-0732">Signal</keyword>
<sequence length="631" mass="73302">MKCTALCWISTIAAFCIMHMAGSAEHTVLTTQKQYVTSGSMRLDWEGAEALCTMKELLDGVEGTVQRLQNKVSTQLRLAESAVKSTSSEKYPGSITADQREVKIKELTAYVNYGGRTAMEATAASRRARRLLVRVIKWHCVKMDRKENIHRFIGNANCDPDVYEHENEHHVDQDTDMSNSFTICQKDASPEGSLKVSFDTMTSALTHWNIVKPRPDMARIRECKEINKPNTPIHDEMPCTVLENWLQAYNKSTHALKTLSDLADKSASLLSDLQKSSSSIDTSSEQNNQREERTEVPEGNRKGNYENKGGITTKQNEAPPKEEQEPKAHDIKHWEDSKEHDAKKNPKEEAKEQGKEPKDHDIEHWENDEHDFEHWEDSKEHDAKKNPKEEAKGQEKDPKDHDIEHWEDSKEHDAKKNPKEEAKEQGKEPKEEPKGQEKDPKEQEKDPKEQEKDPKEQGKEPKEQEKDPKEQGKEPKDHDIEHWEDDEHDFEHWEDSKEHDAKKNPKEEAKGQGKDPKEEGKEPKEQEKEPREDPKEQEKDPKEQEKDPKDHDIEHWEDDEHDFEHWEDSKEHDAKKNPKEEAKEQGKEPKEEPKGQEKDPKEQEKDPKEQEKDPKEQGKEPKEQEKDPKEQ</sequence>
<accession>F9W689</accession>
<evidence type="ECO:0000256" key="2">
    <source>
        <dbReference type="SAM" id="SignalP"/>
    </source>
</evidence>
<reference evidence="3 4" key="2">
    <citation type="journal article" date="2012" name="Proc. Natl. Acad. Sci. U.S.A.">
        <title>Antigenic diversity is generated by distinct evolutionary mechanisms in African trypanosome species.</title>
        <authorList>
            <person name="Jackson A.P."/>
            <person name="Berry A."/>
            <person name="Aslett M."/>
            <person name="Allison H.C."/>
            <person name="Burton P."/>
            <person name="Vavrova-Anderson J."/>
            <person name="Brown R."/>
            <person name="Browne H."/>
            <person name="Corton N."/>
            <person name="Hauser H."/>
            <person name="Gamble J."/>
            <person name="Gilderthorp R."/>
            <person name="Marcello L."/>
            <person name="McQuillan J."/>
            <person name="Otto T.D."/>
            <person name="Quail M.A."/>
            <person name="Sanders M.J."/>
            <person name="van Tonder A."/>
            <person name="Ginger M.L."/>
            <person name="Field M.C."/>
            <person name="Barry J.D."/>
            <person name="Hertz-Fowler C."/>
            <person name="Berriman M."/>
        </authorList>
    </citation>
    <scope>NUCLEOTIDE SEQUENCE [LARGE SCALE GENOMIC DNA]</scope>
    <source>
        <strain evidence="3 4">IL3000</strain>
    </source>
</reference>
<gene>
    <name evidence="3" type="ORF">TCIL3000_0_35530</name>
</gene>
<dbReference type="Pfam" id="PF11727">
    <property type="entry name" value="ISG65-75"/>
    <property type="match status" value="1"/>
</dbReference>
<name>F9W689_TRYCI</name>
<dbReference type="OMA" id="HWEDSKE"/>
<evidence type="ECO:0000313" key="3">
    <source>
        <dbReference type="EMBL" id="CCD12694.1"/>
    </source>
</evidence>
<protein>
    <submittedName>
        <fullName evidence="3">WGS project CAEQ00000000 data, annotated contig 1437</fullName>
    </submittedName>
</protein>
<feature type="non-terminal residue" evidence="3">
    <location>
        <position position="631"/>
    </location>
</feature>
<feature type="compositionally biased region" description="Basic and acidic residues" evidence="1">
    <location>
        <begin position="288"/>
        <end position="305"/>
    </location>
</feature>
<feature type="region of interest" description="Disordered" evidence="1">
    <location>
        <begin position="273"/>
        <end position="631"/>
    </location>
</feature>
<feature type="compositionally biased region" description="Low complexity" evidence="1">
    <location>
        <begin position="273"/>
        <end position="284"/>
    </location>
</feature>
<reference evidence="4" key="1">
    <citation type="submission" date="2011-07" db="EMBL/GenBank/DDBJ databases">
        <title>Divergent evolution of antigenic variation in African trypanosomes.</title>
        <authorList>
            <person name="Jackson A.P."/>
            <person name="Berry A."/>
            <person name="Allison H.C."/>
            <person name="Burton P."/>
            <person name="Anderson J."/>
            <person name="Aslett M."/>
            <person name="Brown R."/>
            <person name="Corton N."/>
            <person name="Harris D."/>
            <person name="Hauser H."/>
            <person name="Gamble J."/>
            <person name="Gilderthorp R."/>
            <person name="McQuillan J."/>
            <person name="Quail M.A."/>
            <person name="Sanders M."/>
            <person name="Van Tonder A."/>
            <person name="Ginger M.L."/>
            <person name="Donelson J.E."/>
            <person name="Field M.C."/>
            <person name="Barry J.D."/>
            <person name="Berriman M."/>
            <person name="Hertz-Fowler C."/>
        </authorList>
    </citation>
    <scope>NUCLEOTIDE SEQUENCE [LARGE SCALE GENOMIC DNA]</scope>
    <source>
        <strain evidence="4">IL3000</strain>
    </source>
</reference>
<feature type="signal peptide" evidence="2">
    <location>
        <begin position="1"/>
        <end position="24"/>
    </location>
</feature>
<dbReference type="Proteomes" id="UP000000702">
    <property type="component" value="Unassembled WGS sequence"/>
</dbReference>
<proteinExistence type="predicted"/>
<feature type="compositionally biased region" description="Basic and acidic residues" evidence="1">
    <location>
        <begin position="489"/>
        <end position="554"/>
    </location>
</feature>
<feature type="compositionally biased region" description="Basic and acidic residues" evidence="1">
    <location>
        <begin position="319"/>
        <end position="481"/>
    </location>
</feature>
<evidence type="ECO:0000313" key="4">
    <source>
        <dbReference type="Proteomes" id="UP000000702"/>
    </source>
</evidence>
<evidence type="ECO:0000256" key="1">
    <source>
        <dbReference type="SAM" id="MobiDB-lite"/>
    </source>
</evidence>
<feature type="chain" id="PRO_5003388721" evidence="2">
    <location>
        <begin position="25"/>
        <end position="631"/>
    </location>
</feature>
<comment type="caution">
    <text evidence="3">The sequence shown here is derived from an EMBL/GenBank/DDBJ whole genome shotgun (WGS) entry which is preliminary data.</text>
</comment>
<dbReference type="VEuPathDB" id="TriTrypDB:TcIL3000_0_35530"/>
<feature type="compositionally biased region" description="Basic and acidic residues" evidence="1">
    <location>
        <begin position="562"/>
        <end position="631"/>
    </location>
</feature>
<keyword evidence="4" id="KW-1185">Reference proteome</keyword>
<dbReference type="EMBL" id="CAEQ01000837">
    <property type="protein sequence ID" value="CCD12694.1"/>
    <property type="molecule type" value="Genomic_DNA"/>
</dbReference>
<dbReference type="InterPro" id="IPR021057">
    <property type="entry name" value="Trypano_invariant_glycop"/>
</dbReference>
<organism evidence="3 4">
    <name type="scientific">Trypanosoma congolense (strain IL3000)</name>
    <dbReference type="NCBI Taxonomy" id="1068625"/>
    <lineage>
        <taxon>Eukaryota</taxon>
        <taxon>Discoba</taxon>
        <taxon>Euglenozoa</taxon>
        <taxon>Kinetoplastea</taxon>
        <taxon>Metakinetoplastina</taxon>
        <taxon>Trypanosomatida</taxon>
        <taxon>Trypanosomatidae</taxon>
        <taxon>Trypanosoma</taxon>
        <taxon>Nannomonas</taxon>
    </lineage>
</organism>